<dbReference type="EMBL" id="JACIIZ010000010">
    <property type="protein sequence ID" value="MBB6253021.1"/>
    <property type="molecule type" value="Genomic_DNA"/>
</dbReference>
<evidence type="ECO:0000313" key="2">
    <source>
        <dbReference type="EMBL" id="MBB6253021.1"/>
    </source>
</evidence>
<name>A0A7X0EFG3_9PROT</name>
<dbReference type="AlphaFoldDB" id="A0A7X0EFG3"/>
<feature type="compositionally biased region" description="Low complexity" evidence="1">
    <location>
        <begin position="184"/>
        <end position="203"/>
    </location>
</feature>
<organism evidence="2 3">
    <name type="scientific">Nitrospirillum iridis</name>
    <dbReference type="NCBI Taxonomy" id="765888"/>
    <lineage>
        <taxon>Bacteria</taxon>
        <taxon>Pseudomonadati</taxon>
        <taxon>Pseudomonadota</taxon>
        <taxon>Alphaproteobacteria</taxon>
        <taxon>Rhodospirillales</taxon>
        <taxon>Azospirillaceae</taxon>
        <taxon>Nitrospirillum</taxon>
    </lineage>
</organism>
<proteinExistence type="predicted"/>
<feature type="region of interest" description="Disordered" evidence="1">
    <location>
        <begin position="170"/>
        <end position="203"/>
    </location>
</feature>
<accession>A0A7X0EFG3</accession>
<dbReference type="Proteomes" id="UP000539175">
    <property type="component" value="Unassembled WGS sequence"/>
</dbReference>
<protein>
    <submittedName>
        <fullName evidence="2">Uncharacterized protein</fullName>
    </submittedName>
</protein>
<evidence type="ECO:0000256" key="1">
    <source>
        <dbReference type="SAM" id="MobiDB-lite"/>
    </source>
</evidence>
<gene>
    <name evidence="2" type="ORF">FHS74_003590</name>
</gene>
<feature type="region of interest" description="Disordered" evidence="1">
    <location>
        <begin position="456"/>
        <end position="490"/>
    </location>
</feature>
<comment type="caution">
    <text evidence="2">The sequence shown here is derived from an EMBL/GenBank/DDBJ whole genome shotgun (WGS) entry which is preliminary data.</text>
</comment>
<keyword evidence="3" id="KW-1185">Reference proteome</keyword>
<sequence>MASQFLDPSVISQIIAGNPDALNQAQASPDPYQSLSAALSALGAGLSSRQSFGQAAAGANQAFQQTQRQQQQQAQQDQQQAFTNTLSALNYGQEVGKNQADADYKAAEGRNKDAAAEVARGGLQLAQDQAKQGKVVGQDDYGNIFIMGSDGTLGTYNSFTQQFTKAGASGGTVGASGGPQATTPAPTSGSAPGVSPAASGSPMASILSSPGFQAALAMKRAMAGSTASLSHPAQAGQVYTAPDGTMFQASYLPLQGKTAFQNLTTGDTTDHLPAGAALAYQSGAGATNNLSAKDYNAALKNTGNLLAQREQTETLQQLALNPAAGIGNRLDERLTRGLVGMTGIPWGDVDPASLGTASALFKQLGLSSGAAFFKGQGAVSDYERKLASQAMASIDTNPKALQFLLDVRRRGIQREIDATASYQGADPSTRGSFAEYQAKVYRDAADKDQQYYQQTYGDLLGGGKSPGASPPGKTPDDFADIPNLINKYTK</sequence>
<evidence type="ECO:0000313" key="3">
    <source>
        <dbReference type="Proteomes" id="UP000539175"/>
    </source>
</evidence>
<dbReference type="RefSeq" id="WP_184803023.1">
    <property type="nucleotide sequence ID" value="NZ_JACIIZ010000010.1"/>
</dbReference>
<reference evidence="2 3" key="1">
    <citation type="submission" date="2020-08" db="EMBL/GenBank/DDBJ databases">
        <title>Genomic Encyclopedia of Type Strains, Phase IV (KMG-IV): sequencing the most valuable type-strain genomes for metagenomic binning, comparative biology and taxonomic classification.</title>
        <authorList>
            <person name="Goeker M."/>
        </authorList>
    </citation>
    <scope>NUCLEOTIDE SEQUENCE [LARGE SCALE GENOMIC DNA]</scope>
    <source>
        <strain evidence="2 3">DSM 22198</strain>
    </source>
</reference>